<dbReference type="EMBL" id="GU260706">
    <property type="protein sequence ID" value="ADC35950.1"/>
    <property type="molecule type" value="Genomic_DNA"/>
</dbReference>
<evidence type="ECO:0000256" key="1">
    <source>
        <dbReference type="SAM" id="MobiDB-lite"/>
    </source>
</evidence>
<reference evidence="2" key="2">
    <citation type="journal article" date="2010" name="Appl. Environ. Microbiol.">
        <title>Comparative analysis of acidobacterial genomic fragments from terrestrial and aquatic metagenomic libraries, with emphasis on acidobacteria subdivision 6.</title>
        <authorList>
            <person name="Kielak A.M."/>
            <person name="van Veen J.A."/>
            <person name="Kowalchuk G.A."/>
        </authorList>
    </citation>
    <scope>NUCLEOTIDE SEQUENCE</scope>
</reference>
<accession>E3T6K6</accession>
<feature type="region of interest" description="Disordered" evidence="1">
    <location>
        <begin position="21"/>
        <end position="47"/>
    </location>
</feature>
<proteinExistence type="predicted"/>
<evidence type="ECO:0000313" key="2">
    <source>
        <dbReference type="EMBL" id="ADC35950.1"/>
    </source>
</evidence>
<dbReference type="AlphaFoldDB" id="E3T6K6"/>
<sequence>LLSAYVEIIRGTPLLLQLSSSTSGSRRWSNAGVSRGVDRPRVELRRL</sequence>
<name>E3T6K6_9BACT</name>
<reference evidence="2" key="1">
    <citation type="submission" date="2009-12" db="EMBL/GenBank/DDBJ databases">
        <authorList>
            <person name="Kielak A."/>
            <person name="van Veen J.A."/>
            <person name="Kowalchuk G.A."/>
        </authorList>
    </citation>
    <scope>NUCLEOTIDE SEQUENCE</scope>
</reference>
<feature type="compositionally biased region" description="Basic and acidic residues" evidence="1">
    <location>
        <begin position="36"/>
        <end position="47"/>
    </location>
</feature>
<organism evidence="2">
    <name type="scientific">uncultured bacterium 98</name>
    <dbReference type="NCBI Taxonomy" id="698395"/>
    <lineage>
        <taxon>Bacteria</taxon>
        <taxon>environmental samples</taxon>
    </lineage>
</organism>
<protein>
    <submittedName>
        <fullName evidence="2">Putative amino acid ABC transporter permease/substrate binding protein</fullName>
    </submittedName>
</protein>
<feature type="non-terminal residue" evidence="2">
    <location>
        <position position="1"/>
    </location>
</feature>